<reference evidence="2 3" key="1">
    <citation type="submission" date="2024-03" db="EMBL/GenBank/DDBJ databases">
        <title>Actinomycetospora sp. OC33-EN08, a novel actinomycete isolated from wild orchid (Aerides multiflora).</title>
        <authorList>
            <person name="Suriyachadkun C."/>
        </authorList>
    </citation>
    <scope>NUCLEOTIDE SEQUENCE [LARGE SCALE GENOMIC DNA]</scope>
    <source>
        <strain evidence="2 3">OC33-EN08</strain>
    </source>
</reference>
<dbReference type="Pfam" id="PF14099">
    <property type="entry name" value="Polysacc_lyase"/>
    <property type="match status" value="1"/>
</dbReference>
<protein>
    <submittedName>
        <fullName evidence="2">Polysaccharide lyase</fullName>
    </submittedName>
</protein>
<dbReference type="Proteomes" id="UP001385809">
    <property type="component" value="Unassembled WGS sequence"/>
</dbReference>
<keyword evidence="3" id="KW-1185">Reference proteome</keyword>
<evidence type="ECO:0000256" key="1">
    <source>
        <dbReference type="SAM" id="MobiDB-lite"/>
    </source>
</evidence>
<dbReference type="Gene3D" id="2.60.120.200">
    <property type="match status" value="1"/>
</dbReference>
<keyword evidence="2" id="KW-0456">Lyase</keyword>
<comment type="caution">
    <text evidence="2">The sequence shown here is derived from an EMBL/GenBank/DDBJ whole genome shotgun (WGS) entry which is preliminary data.</text>
</comment>
<proteinExistence type="predicted"/>
<dbReference type="PROSITE" id="PS51257">
    <property type="entry name" value="PROKAR_LIPOPROTEIN"/>
    <property type="match status" value="1"/>
</dbReference>
<dbReference type="GO" id="GO:0016829">
    <property type="term" value="F:lyase activity"/>
    <property type="evidence" value="ECO:0007669"/>
    <property type="project" value="UniProtKB-KW"/>
</dbReference>
<dbReference type="InterPro" id="IPR025975">
    <property type="entry name" value="Polysacc_lyase"/>
</dbReference>
<gene>
    <name evidence="2" type="ORF">WCD74_21575</name>
</gene>
<feature type="region of interest" description="Disordered" evidence="1">
    <location>
        <begin position="31"/>
        <end position="92"/>
    </location>
</feature>
<evidence type="ECO:0000313" key="2">
    <source>
        <dbReference type="EMBL" id="MEJ2870375.1"/>
    </source>
</evidence>
<evidence type="ECO:0000313" key="3">
    <source>
        <dbReference type="Proteomes" id="UP001385809"/>
    </source>
</evidence>
<dbReference type="RefSeq" id="WP_337696939.1">
    <property type="nucleotide sequence ID" value="NZ_JBBEGN010000012.1"/>
</dbReference>
<feature type="compositionally biased region" description="Gly residues" evidence="1">
    <location>
        <begin position="32"/>
        <end position="46"/>
    </location>
</feature>
<name>A0ABU8MUQ5_9PSEU</name>
<dbReference type="EMBL" id="JBBEGN010000012">
    <property type="protein sequence ID" value="MEJ2870375.1"/>
    <property type="molecule type" value="Genomic_DNA"/>
</dbReference>
<sequence>MSAQTRTHGLLGVAVSLLLVAGVVVGCSTGEPGTGSSTGSGSGSGSGVAATGDPPPLTGAPDPSTVPAPVWQASLSGPDPLRNFRDTPYNNDGAPAPELVDAPGVDGAKALRFEVPGGGRRSELEPNIQFYREGDEAWFGFAWNLPADFPVNAGGWQVLAQWKNSGEGSPPIEIKVEGGQFKLDGGAGGDDPGGNYFSVPIGPAQTGRQTDMVVHIVFSTDPQKAVVDVWQNGQKRLDGYRPPGGTRYEGDDSYLKTGIYRDSGISEAATLFLMDVRIAQSYESASALVGPRG</sequence>
<accession>A0ABU8MUQ5</accession>
<organism evidence="2 3">
    <name type="scientific">Actinomycetospora aurantiaca</name>
    <dbReference type="NCBI Taxonomy" id="3129233"/>
    <lineage>
        <taxon>Bacteria</taxon>
        <taxon>Bacillati</taxon>
        <taxon>Actinomycetota</taxon>
        <taxon>Actinomycetes</taxon>
        <taxon>Pseudonocardiales</taxon>
        <taxon>Pseudonocardiaceae</taxon>
        <taxon>Actinomycetospora</taxon>
    </lineage>
</organism>